<evidence type="ECO:0000313" key="1">
    <source>
        <dbReference type="EMBL" id="KIM62660.1"/>
    </source>
</evidence>
<organism evidence="1 2">
    <name type="scientific">Scleroderma citrinum Foug A</name>
    <dbReference type="NCBI Taxonomy" id="1036808"/>
    <lineage>
        <taxon>Eukaryota</taxon>
        <taxon>Fungi</taxon>
        <taxon>Dikarya</taxon>
        <taxon>Basidiomycota</taxon>
        <taxon>Agaricomycotina</taxon>
        <taxon>Agaricomycetes</taxon>
        <taxon>Agaricomycetidae</taxon>
        <taxon>Boletales</taxon>
        <taxon>Sclerodermatineae</taxon>
        <taxon>Sclerodermataceae</taxon>
        <taxon>Scleroderma</taxon>
    </lineage>
</organism>
<reference evidence="1 2" key="1">
    <citation type="submission" date="2014-04" db="EMBL/GenBank/DDBJ databases">
        <authorList>
            <consortium name="DOE Joint Genome Institute"/>
            <person name="Kuo A."/>
            <person name="Kohler A."/>
            <person name="Nagy L.G."/>
            <person name="Floudas D."/>
            <person name="Copeland A."/>
            <person name="Barry K.W."/>
            <person name="Cichocki N."/>
            <person name="Veneault-Fourrey C."/>
            <person name="LaButti K."/>
            <person name="Lindquist E.A."/>
            <person name="Lipzen A."/>
            <person name="Lundell T."/>
            <person name="Morin E."/>
            <person name="Murat C."/>
            <person name="Sun H."/>
            <person name="Tunlid A."/>
            <person name="Henrissat B."/>
            <person name="Grigoriev I.V."/>
            <person name="Hibbett D.S."/>
            <person name="Martin F."/>
            <person name="Nordberg H.P."/>
            <person name="Cantor M.N."/>
            <person name="Hua S.X."/>
        </authorList>
    </citation>
    <scope>NUCLEOTIDE SEQUENCE [LARGE SCALE GENOMIC DNA]</scope>
    <source>
        <strain evidence="1 2">Foug A</strain>
    </source>
</reference>
<protein>
    <submittedName>
        <fullName evidence="1">Uncharacterized protein</fullName>
    </submittedName>
</protein>
<sequence>MYAPPGQIWTLGMIQWWGGWAEGENRDTLMRYILDELHCYENDHSGALGPTARHANSSLVGD</sequence>
<gene>
    <name evidence="1" type="ORF">SCLCIDRAFT_43734</name>
</gene>
<dbReference type="OrthoDB" id="2976553at2759"/>
<accession>A0A0C3DPU8</accession>
<dbReference type="AlphaFoldDB" id="A0A0C3DPU8"/>
<dbReference type="InParanoid" id="A0A0C3DPU8"/>
<evidence type="ECO:0000313" key="2">
    <source>
        <dbReference type="Proteomes" id="UP000053989"/>
    </source>
</evidence>
<name>A0A0C3DPU8_9AGAM</name>
<keyword evidence="2" id="KW-1185">Reference proteome</keyword>
<dbReference type="Proteomes" id="UP000053989">
    <property type="component" value="Unassembled WGS sequence"/>
</dbReference>
<feature type="non-terminal residue" evidence="1">
    <location>
        <position position="62"/>
    </location>
</feature>
<proteinExistence type="predicted"/>
<dbReference type="EMBL" id="KN822041">
    <property type="protein sequence ID" value="KIM62660.1"/>
    <property type="molecule type" value="Genomic_DNA"/>
</dbReference>
<reference evidence="2" key="2">
    <citation type="submission" date="2015-01" db="EMBL/GenBank/DDBJ databases">
        <title>Evolutionary Origins and Diversification of the Mycorrhizal Mutualists.</title>
        <authorList>
            <consortium name="DOE Joint Genome Institute"/>
            <consortium name="Mycorrhizal Genomics Consortium"/>
            <person name="Kohler A."/>
            <person name="Kuo A."/>
            <person name="Nagy L.G."/>
            <person name="Floudas D."/>
            <person name="Copeland A."/>
            <person name="Barry K.W."/>
            <person name="Cichocki N."/>
            <person name="Veneault-Fourrey C."/>
            <person name="LaButti K."/>
            <person name="Lindquist E.A."/>
            <person name="Lipzen A."/>
            <person name="Lundell T."/>
            <person name="Morin E."/>
            <person name="Murat C."/>
            <person name="Riley R."/>
            <person name="Ohm R."/>
            <person name="Sun H."/>
            <person name="Tunlid A."/>
            <person name="Henrissat B."/>
            <person name="Grigoriev I.V."/>
            <person name="Hibbett D.S."/>
            <person name="Martin F."/>
        </authorList>
    </citation>
    <scope>NUCLEOTIDE SEQUENCE [LARGE SCALE GENOMIC DNA]</scope>
    <source>
        <strain evidence="2">Foug A</strain>
    </source>
</reference>
<dbReference type="STRING" id="1036808.A0A0C3DPU8"/>
<dbReference type="HOGENOM" id="CLU_197739_0_0_1"/>